<organism evidence="2 3">
    <name type="scientific">Verticillium longisporum</name>
    <name type="common">Verticillium dahliae var. longisporum</name>
    <dbReference type="NCBI Taxonomy" id="100787"/>
    <lineage>
        <taxon>Eukaryota</taxon>
        <taxon>Fungi</taxon>
        <taxon>Dikarya</taxon>
        <taxon>Ascomycota</taxon>
        <taxon>Pezizomycotina</taxon>
        <taxon>Sordariomycetes</taxon>
        <taxon>Hypocreomycetidae</taxon>
        <taxon>Glomerellales</taxon>
        <taxon>Plectosphaerellaceae</taxon>
        <taxon>Verticillium</taxon>
    </lineage>
</organism>
<accession>A0A0G4MXL5</accession>
<feature type="non-terminal residue" evidence="2">
    <location>
        <position position="1"/>
    </location>
</feature>
<feature type="non-terminal residue" evidence="2">
    <location>
        <position position="87"/>
    </location>
</feature>
<gene>
    <name evidence="2" type="ORF">BN1708_020581</name>
</gene>
<evidence type="ECO:0000256" key="1">
    <source>
        <dbReference type="SAM" id="MobiDB-lite"/>
    </source>
</evidence>
<dbReference type="EMBL" id="CVQH01025726">
    <property type="protein sequence ID" value="CRK38879.1"/>
    <property type="molecule type" value="Genomic_DNA"/>
</dbReference>
<evidence type="ECO:0000313" key="2">
    <source>
        <dbReference type="EMBL" id="CRK38879.1"/>
    </source>
</evidence>
<name>A0A0G4MXL5_VERLO</name>
<dbReference type="AlphaFoldDB" id="A0A0G4MXL5"/>
<feature type="compositionally biased region" description="Basic residues" evidence="1">
    <location>
        <begin position="34"/>
        <end position="79"/>
    </location>
</feature>
<sequence length="87" mass="10088">RARRDQPAQEAQRLLGGGLARIRPALRPPEPRPRGPRRRPLGCRRPRLHGRPRRAVGRRGPHGQRHQGRRRRAQRRRPAPPHCRVPG</sequence>
<keyword evidence="3" id="KW-1185">Reference proteome</keyword>
<protein>
    <submittedName>
        <fullName evidence="2">Uncharacterized protein</fullName>
    </submittedName>
</protein>
<proteinExistence type="predicted"/>
<dbReference type="Proteomes" id="UP000044602">
    <property type="component" value="Unassembled WGS sequence"/>
</dbReference>
<reference evidence="2 3" key="1">
    <citation type="submission" date="2015-05" db="EMBL/GenBank/DDBJ databases">
        <authorList>
            <person name="Wang D.B."/>
            <person name="Wang M."/>
        </authorList>
    </citation>
    <scope>NUCLEOTIDE SEQUENCE [LARGE SCALE GENOMIC DNA]</scope>
    <source>
        <strain evidence="2">VL1</strain>
    </source>
</reference>
<evidence type="ECO:0000313" key="3">
    <source>
        <dbReference type="Proteomes" id="UP000044602"/>
    </source>
</evidence>
<feature type="region of interest" description="Disordered" evidence="1">
    <location>
        <begin position="1"/>
        <end position="87"/>
    </location>
</feature>